<sequence>MTIAQKLEQKGYQKGFLEGYQKGFIEGWQKGFQEGLQKAEERRVLKIASAMIDIGIDRETIMKATGLNQSELEQMSH</sequence>
<evidence type="ECO:0000313" key="2">
    <source>
        <dbReference type="Proteomes" id="UP000018957"/>
    </source>
</evidence>
<dbReference type="AlphaFoldDB" id="W3VEY1"/>
<dbReference type="GO" id="GO:1990238">
    <property type="term" value="F:double-stranded DNA endonuclease activity"/>
    <property type="evidence" value="ECO:0007669"/>
    <property type="project" value="TreeGrafter"/>
</dbReference>
<organism evidence="1 2">
    <name type="scientific">Photorhabdus khanii NC19</name>
    <dbReference type="NCBI Taxonomy" id="1004151"/>
    <lineage>
        <taxon>Bacteria</taxon>
        <taxon>Pseudomonadati</taxon>
        <taxon>Pseudomonadota</taxon>
        <taxon>Gammaproteobacteria</taxon>
        <taxon>Enterobacterales</taxon>
        <taxon>Morganellaceae</taxon>
        <taxon>Photorhabdus</taxon>
    </lineage>
</organism>
<name>W3VEY1_9GAMM</name>
<comment type="caution">
    <text evidence="1">The sequence shown here is derived from an EMBL/GenBank/DDBJ whole genome shotgun (WGS) entry which is preliminary data.</text>
</comment>
<keyword evidence="2" id="KW-1185">Reference proteome</keyword>
<dbReference type="Proteomes" id="UP000018957">
    <property type="component" value="Unassembled WGS sequence"/>
</dbReference>
<dbReference type="EMBL" id="AYSJ01000002">
    <property type="protein sequence ID" value="ETS33655.1"/>
    <property type="molecule type" value="Genomic_DNA"/>
</dbReference>
<gene>
    <name evidence="1" type="ORF">PTE_00831</name>
</gene>
<dbReference type="GO" id="GO:0006310">
    <property type="term" value="P:DNA recombination"/>
    <property type="evidence" value="ECO:0007669"/>
    <property type="project" value="TreeGrafter"/>
</dbReference>
<protein>
    <recommendedName>
        <fullName evidence="3">Transposase</fullName>
    </recommendedName>
</protein>
<dbReference type="RefSeq" id="WP_036843300.1">
    <property type="nucleotide sequence ID" value="NZ_AYSJ01000002.1"/>
</dbReference>
<accession>W3VEY1</accession>
<dbReference type="PANTHER" id="PTHR34611">
    <property type="match status" value="1"/>
</dbReference>
<evidence type="ECO:0000313" key="1">
    <source>
        <dbReference type="EMBL" id="ETS33655.1"/>
    </source>
</evidence>
<dbReference type="InterPro" id="IPR051699">
    <property type="entry name" value="Rpn/YhgA-like_nuclease"/>
</dbReference>
<reference evidence="1 2" key="1">
    <citation type="submission" date="2013-11" db="EMBL/GenBank/DDBJ databases">
        <title>Elucidation of the Photorhabdus temperata genome and generation of transposon mutant library to identify motility mutants.</title>
        <authorList>
            <person name="Hurst S.G.IV."/>
            <person name="Micheals B."/>
            <person name="Abebe-Akele F."/>
            <person name="Rowedder H."/>
            <person name="Bullock H."/>
            <person name="Jackobeck R."/>
            <person name="Janicki E."/>
            <person name="Tisa L.S."/>
        </authorList>
    </citation>
    <scope>NUCLEOTIDE SEQUENCE [LARGE SCALE GENOMIC DNA]</scope>
    <source>
        <strain evidence="1 2">NC19</strain>
    </source>
</reference>
<proteinExistence type="predicted"/>
<evidence type="ECO:0008006" key="3">
    <source>
        <dbReference type="Google" id="ProtNLM"/>
    </source>
</evidence>
<dbReference type="PANTHER" id="PTHR34611:SF4">
    <property type="entry name" value="RECOMBINATION-PROMOTING NUCLEASE PSLT051"/>
    <property type="match status" value="1"/>
</dbReference>
<dbReference type="PATRIC" id="fig|1004151.3.peg.891"/>